<dbReference type="InterPro" id="IPR000276">
    <property type="entry name" value="GPCR_Rhodpsn"/>
</dbReference>
<evidence type="ECO:0000256" key="8">
    <source>
        <dbReference type="SAM" id="MobiDB-lite"/>
    </source>
</evidence>
<keyword evidence="12" id="KW-1185">Reference proteome</keyword>
<reference evidence="11" key="1">
    <citation type="submission" date="2021-04" db="EMBL/GenBank/DDBJ databases">
        <authorList>
            <consortium name="Molecular Ecology Group"/>
        </authorList>
    </citation>
    <scope>NUCLEOTIDE SEQUENCE</scope>
</reference>
<dbReference type="Pfam" id="PF00001">
    <property type="entry name" value="7tm_1"/>
    <property type="match status" value="1"/>
</dbReference>
<organism evidence="11 12">
    <name type="scientific">Candidula unifasciata</name>
    <dbReference type="NCBI Taxonomy" id="100452"/>
    <lineage>
        <taxon>Eukaryota</taxon>
        <taxon>Metazoa</taxon>
        <taxon>Spiralia</taxon>
        <taxon>Lophotrochozoa</taxon>
        <taxon>Mollusca</taxon>
        <taxon>Gastropoda</taxon>
        <taxon>Heterobranchia</taxon>
        <taxon>Euthyneura</taxon>
        <taxon>Panpulmonata</taxon>
        <taxon>Eupulmonata</taxon>
        <taxon>Stylommatophora</taxon>
        <taxon>Helicina</taxon>
        <taxon>Helicoidea</taxon>
        <taxon>Geomitridae</taxon>
        <taxon>Candidula</taxon>
    </lineage>
</organism>
<keyword evidence="7" id="KW-0807">Transducer</keyword>
<dbReference type="InterPro" id="IPR017452">
    <property type="entry name" value="GPCR_Rhodpsn_7TM"/>
</dbReference>
<feature type="transmembrane region" description="Helical" evidence="9">
    <location>
        <begin position="204"/>
        <end position="229"/>
    </location>
</feature>
<feature type="transmembrane region" description="Helical" evidence="9">
    <location>
        <begin position="294"/>
        <end position="314"/>
    </location>
</feature>
<dbReference type="GO" id="GO:0005886">
    <property type="term" value="C:plasma membrane"/>
    <property type="evidence" value="ECO:0007669"/>
    <property type="project" value="TreeGrafter"/>
</dbReference>
<dbReference type="EMBL" id="CAJHNH020000835">
    <property type="protein sequence ID" value="CAG5120108.1"/>
    <property type="molecule type" value="Genomic_DNA"/>
</dbReference>
<dbReference type="OrthoDB" id="9990906at2759"/>
<feature type="region of interest" description="Disordered" evidence="8">
    <location>
        <begin position="261"/>
        <end position="282"/>
    </location>
</feature>
<proteinExistence type="predicted"/>
<keyword evidence="3 9" id="KW-1133">Transmembrane helix</keyword>
<feature type="transmembrane region" description="Helical" evidence="9">
    <location>
        <begin position="77"/>
        <end position="97"/>
    </location>
</feature>
<evidence type="ECO:0000256" key="9">
    <source>
        <dbReference type="SAM" id="Phobius"/>
    </source>
</evidence>
<evidence type="ECO:0000256" key="4">
    <source>
        <dbReference type="ARBA" id="ARBA00023040"/>
    </source>
</evidence>
<protein>
    <recommendedName>
        <fullName evidence="10">G-protein coupled receptors family 1 profile domain-containing protein</fullName>
    </recommendedName>
</protein>
<feature type="transmembrane region" description="Helical" evidence="9">
    <location>
        <begin position="161"/>
        <end position="184"/>
    </location>
</feature>
<dbReference type="PANTHER" id="PTHR24243">
    <property type="entry name" value="G-PROTEIN COUPLED RECEPTOR"/>
    <property type="match status" value="1"/>
</dbReference>
<evidence type="ECO:0000256" key="7">
    <source>
        <dbReference type="ARBA" id="ARBA00023224"/>
    </source>
</evidence>
<dbReference type="PROSITE" id="PS50262">
    <property type="entry name" value="G_PROTEIN_RECEP_F1_2"/>
    <property type="match status" value="1"/>
</dbReference>
<sequence length="410" mass="46379">MVCNNTTYVQIVLNSTELMLEFSTYAFFVNNLNHNSPMAMAINKYVTPVWVFIGVFGNIVSAVIWASPRMRTCNTVAYYLTSLAIADLIFLFLHLIYELQNPWLLGTLDIQGWCQLFSMVHIAVQYFCVFLVLAFTVERFLSVCHPFKSEKFSKTRTPRVIFALFVLAITLSIPQGYFWIINIVGECQLRPSEAQGVSGSFFSIYTWCTELAVFMALPLLVLILNVVVCHKIRRVGTLKIGKSSSLRKDARTPLTANEVKSSALTVDDDSPSSKRLSRTNGGYNANNKGPTVTLLWVSFYLIATVLPNTLLYAMQPFVSYGTMPCSIDDMSDDPTWSAYFVFIAFKLVVKEISLSHHVGNVFIYMATSRRFLRLSVQNFCPRTHHCRGELRDTSLQTMRITHSRSMGVDV</sequence>
<dbReference type="Proteomes" id="UP000678393">
    <property type="component" value="Unassembled WGS sequence"/>
</dbReference>
<name>A0A8S3YV83_9EUPU</name>
<keyword evidence="6" id="KW-0675">Receptor</keyword>
<comment type="subcellular location">
    <subcellularLocation>
        <location evidence="1">Membrane</location>
        <topology evidence="1">Multi-pass membrane protein</topology>
    </subcellularLocation>
</comment>
<comment type="caution">
    <text evidence="11">The sequence shown here is derived from an EMBL/GenBank/DDBJ whole genome shotgun (WGS) entry which is preliminary data.</text>
</comment>
<dbReference type="AlphaFoldDB" id="A0A8S3YV83"/>
<dbReference type="GO" id="GO:0004930">
    <property type="term" value="F:G protein-coupled receptor activity"/>
    <property type="evidence" value="ECO:0007669"/>
    <property type="project" value="UniProtKB-KW"/>
</dbReference>
<feature type="transmembrane region" description="Helical" evidence="9">
    <location>
        <begin position="45"/>
        <end position="65"/>
    </location>
</feature>
<evidence type="ECO:0000313" key="11">
    <source>
        <dbReference type="EMBL" id="CAG5120108.1"/>
    </source>
</evidence>
<evidence type="ECO:0000256" key="6">
    <source>
        <dbReference type="ARBA" id="ARBA00023170"/>
    </source>
</evidence>
<feature type="transmembrane region" description="Helical" evidence="9">
    <location>
        <begin position="334"/>
        <end position="349"/>
    </location>
</feature>
<evidence type="ECO:0000256" key="5">
    <source>
        <dbReference type="ARBA" id="ARBA00023136"/>
    </source>
</evidence>
<evidence type="ECO:0000256" key="3">
    <source>
        <dbReference type="ARBA" id="ARBA00022989"/>
    </source>
</evidence>
<keyword evidence="5 9" id="KW-0472">Membrane</keyword>
<evidence type="ECO:0000256" key="1">
    <source>
        <dbReference type="ARBA" id="ARBA00004141"/>
    </source>
</evidence>
<feature type="transmembrane region" description="Helical" evidence="9">
    <location>
        <begin position="117"/>
        <end position="141"/>
    </location>
</feature>
<keyword evidence="2 9" id="KW-0812">Transmembrane</keyword>
<accession>A0A8S3YV83</accession>
<dbReference type="PROSITE" id="PS00237">
    <property type="entry name" value="G_PROTEIN_RECEP_F1_1"/>
    <property type="match status" value="1"/>
</dbReference>
<dbReference type="SUPFAM" id="SSF81321">
    <property type="entry name" value="Family A G protein-coupled receptor-like"/>
    <property type="match status" value="1"/>
</dbReference>
<dbReference type="PANTHER" id="PTHR24243:SF233">
    <property type="entry name" value="THYROTROPIN-RELEASING HORMONE RECEPTOR"/>
    <property type="match status" value="1"/>
</dbReference>
<feature type="domain" description="G-protein coupled receptors family 1 profile" evidence="10">
    <location>
        <begin position="57"/>
        <end position="364"/>
    </location>
</feature>
<keyword evidence="4" id="KW-0297">G-protein coupled receptor</keyword>
<dbReference type="Gene3D" id="1.20.1070.10">
    <property type="entry name" value="Rhodopsin 7-helix transmembrane proteins"/>
    <property type="match status" value="1"/>
</dbReference>
<evidence type="ECO:0000259" key="10">
    <source>
        <dbReference type="PROSITE" id="PS50262"/>
    </source>
</evidence>
<evidence type="ECO:0000313" key="12">
    <source>
        <dbReference type="Proteomes" id="UP000678393"/>
    </source>
</evidence>
<evidence type="ECO:0000256" key="2">
    <source>
        <dbReference type="ARBA" id="ARBA00022692"/>
    </source>
</evidence>
<gene>
    <name evidence="11" type="ORF">CUNI_LOCUS5666</name>
</gene>